<dbReference type="Proteomes" id="UP000321089">
    <property type="component" value="Unassembled WGS sequence"/>
</dbReference>
<name>A0A512TPD4_CLOBU</name>
<evidence type="ECO:0000313" key="1">
    <source>
        <dbReference type="EMBL" id="GEQ22096.1"/>
    </source>
</evidence>
<protein>
    <recommendedName>
        <fullName evidence="3">Virulence-related protein</fullName>
    </recommendedName>
</protein>
<accession>A0A512TPD4</accession>
<gene>
    <name evidence="1" type="ORF">CBU02nite_26020</name>
</gene>
<dbReference type="AlphaFoldDB" id="A0A512TPD4"/>
<reference evidence="1 2" key="1">
    <citation type="submission" date="2019-07" db="EMBL/GenBank/DDBJ databases">
        <title>Whole genome shotgun sequence of Clostridium butyricum NBRC 3858.</title>
        <authorList>
            <person name="Hosoyama A."/>
            <person name="Uohara A."/>
            <person name="Ohji S."/>
            <person name="Ichikawa N."/>
        </authorList>
    </citation>
    <scope>NUCLEOTIDE SEQUENCE [LARGE SCALE GENOMIC DNA]</scope>
    <source>
        <strain evidence="1 2">NBRC 3858</strain>
    </source>
</reference>
<evidence type="ECO:0008006" key="3">
    <source>
        <dbReference type="Google" id="ProtNLM"/>
    </source>
</evidence>
<evidence type="ECO:0000313" key="2">
    <source>
        <dbReference type="Proteomes" id="UP000321089"/>
    </source>
</evidence>
<dbReference type="EMBL" id="BKBC01000040">
    <property type="protein sequence ID" value="GEQ22096.1"/>
    <property type="molecule type" value="Genomic_DNA"/>
</dbReference>
<proteinExistence type="predicted"/>
<dbReference type="RefSeq" id="WP_146868760.1">
    <property type="nucleotide sequence ID" value="NZ_BKBC01000040.1"/>
</dbReference>
<organism evidence="1 2">
    <name type="scientific">Clostridium butyricum</name>
    <dbReference type="NCBI Taxonomy" id="1492"/>
    <lineage>
        <taxon>Bacteria</taxon>
        <taxon>Bacillati</taxon>
        <taxon>Bacillota</taxon>
        <taxon>Clostridia</taxon>
        <taxon>Eubacteriales</taxon>
        <taxon>Clostridiaceae</taxon>
        <taxon>Clostridium</taxon>
    </lineage>
</organism>
<comment type="caution">
    <text evidence="1">The sequence shown here is derived from an EMBL/GenBank/DDBJ whole genome shotgun (WGS) entry which is preliminary data.</text>
</comment>
<sequence>MDKKEILKALGEYFGVKPKYLGAPSFAYQIINNQGEIIIVDREGKIKDNAGLELELEIILRGAEVYSKTEESLNSQVILTMDGHTGNTLRNLVNMISSKQGLIKKALGIEKDIVTDEFVEKINSVRLTTLEDFEAEALNIGLEKGGGLGFDFNKKSISFEFLNGLEDEGIKKQFAEALNEGAIKLKHTSYKEKKTDNEKFTMRTWLLRLGFIGDKYKEARNQLLRNLSGNSAFRRQEN</sequence>